<dbReference type="Pfam" id="PF01551">
    <property type="entry name" value="Peptidase_M23"/>
    <property type="match status" value="1"/>
</dbReference>
<protein>
    <submittedName>
        <fullName evidence="3">Peptidase M23</fullName>
    </submittedName>
</protein>
<dbReference type="CDD" id="cd12797">
    <property type="entry name" value="M23_peptidase"/>
    <property type="match status" value="1"/>
</dbReference>
<dbReference type="STRING" id="1280954.HPO_10457"/>
<dbReference type="OrthoDB" id="9815245at2"/>
<dbReference type="InterPro" id="IPR011055">
    <property type="entry name" value="Dup_hybrid_motif"/>
</dbReference>
<dbReference type="EMBL" id="ARYM01000011">
    <property type="protein sequence ID" value="KCZ98319.1"/>
    <property type="molecule type" value="Genomic_DNA"/>
</dbReference>
<dbReference type="PANTHER" id="PTHR21666">
    <property type="entry name" value="PEPTIDASE-RELATED"/>
    <property type="match status" value="1"/>
</dbReference>
<evidence type="ECO:0000313" key="3">
    <source>
        <dbReference type="EMBL" id="KCZ98319.1"/>
    </source>
</evidence>
<dbReference type="AlphaFoldDB" id="A0A062VDD5"/>
<dbReference type="Proteomes" id="UP000027100">
    <property type="component" value="Unassembled WGS sequence"/>
</dbReference>
<dbReference type="PROSITE" id="PS51257">
    <property type="entry name" value="PROKAR_LIPOPROTEIN"/>
    <property type="match status" value="1"/>
</dbReference>
<sequence length="311" mass="32484">MRAAAGCFSTPLIAALLLAGCSVAATPSELPAMAPPETEAAIPAADAATCFGILRQGGLIICPAETGSLVEFGEMRLSVGETGTAQYGLPRTLPAEIEVRRDGIATRLPIAPREDELRVVPGFDCDKIDARTPAQKAHAADSWTKKQAGFASLNPGRGALDGFILPADAPPSSPFGPTRKYVGVSKSSGKPCESLSVHQGFDLAAPVGTPVVAPAAGIVTLADPDLYYEGGTIFLDHGHGLLSVFMHLSEVTVAAGDEVRRGDLIAKTGNTGRSTGPHLHWAVKWRNPDTENRGGDYYIDPALLLELPVID</sequence>
<dbReference type="GO" id="GO:0004222">
    <property type="term" value="F:metalloendopeptidase activity"/>
    <property type="evidence" value="ECO:0007669"/>
    <property type="project" value="TreeGrafter"/>
</dbReference>
<dbReference type="PATRIC" id="fig|1280954.3.peg.2118"/>
<feature type="signal peptide" evidence="1">
    <location>
        <begin position="1"/>
        <end position="24"/>
    </location>
</feature>
<evidence type="ECO:0000259" key="2">
    <source>
        <dbReference type="Pfam" id="PF01551"/>
    </source>
</evidence>
<gene>
    <name evidence="3" type="ORF">HPO_10457</name>
</gene>
<proteinExistence type="predicted"/>
<evidence type="ECO:0000256" key="1">
    <source>
        <dbReference type="SAM" id="SignalP"/>
    </source>
</evidence>
<dbReference type="InterPro" id="IPR050570">
    <property type="entry name" value="Cell_wall_metabolism_enzyme"/>
</dbReference>
<feature type="chain" id="PRO_5001615096" evidence="1">
    <location>
        <begin position="25"/>
        <end position="311"/>
    </location>
</feature>
<dbReference type="Gene3D" id="2.70.70.10">
    <property type="entry name" value="Glucose Permease (Domain IIA)"/>
    <property type="match status" value="1"/>
</dbReference>
<dbReference type="eggNOG" id="COG0739">
    <property type="taxonomic scope" value="Bacteria"/>
</dbReference>
<keyword evidence="4" id="KW-1185">Reference proteome</keyword>
<comment type="caution">
    <text evidence="3">The sequence shown here is derived from an EMBL/GenBank/DDBJ whole genome shotgun (WGS) entry which is preliminary data.</text>
</comment>
<reference evidence="3 4" key="1">
    <citation type="journal article" date="2014" name="Antonie Van Leeuwenhoek">
        <title>Hyphomonas beringensis sp. nov. and Hyphomonas chukchiensis sp. nov., isolated from surface seawater of the Bering Sea and Chukchi Sea.</title>
        <authorList>
            <person name="Li C."/>
            <person name="Lai Q."/>
            <person name="Li G."/>
            <person name="Dong C."/>
            <person name="Wang J."/>
            <person name="Liao Y."/>
            <person name="Shao Z."/>
        </authorList>
    </citation>
    <scope>NUCLEOTIDE SEQUENCE [LARGE SCALE GENOMIC DNA]</scope>
    <source>
        <strain evidence="3 4">PS728</strain>
    </source>
</reference>
<dbReference type="PANTHER" id="PTHR21666:SF285">
    <property type="entry name" value="M23 FAMILY METALLOPEPTIDASE"/>
    <property type="match status" value="1"/>
</dbReference>
<evidence type="ECO:0000313" key="4">
    <source>
        <dbReference type="Proteomes" id="UP000027100"/>
    </source>
</evidence>
<keyword evidence="1" id="KW-0732">Signal</keyword>
<accession>A0A062VDD5</accession>
<organism evidence="3 4">
    <name type="scientific">Hyphomonas polymorpha PS728</name>
    <dbReference type="NCBI Taxonomy" id="1280954"/>
    <lineage>
        <taxon>Bacteria</taxon>
        <taxon>Pseudomonadati</taxon>
        <taxon>Pseudomonadota</taxon>
        <taxon>Alphaproteobacteria</taxon>
        <taxon>Hyphomonadales</taxon>
        <taxon>Hyphomonadaceae</taxon>
        <taxon>Hyphomonas</taxon>
    </lineage>
</organism>
<dbReference type="RefSeq" id="WP_051612516.1">
    <property type="nucleotide sequence ID" value="NZ_ARYM01000011.1"/>
</dbReference>
<dbReference type="InterPro" id="IPR016047">
    <property type="entry name" value="M23ase_b-sheet_dom"/>
</dbReference>
<dbReference type="SUPFAM" id="SSF51261">
    <property type="entry name" value="Duplicated hybrid motif"/>
    <property type="match status" value="1"/>
</dbReference>
<name>A0A062VDD5_9PROT</name>
<feature type="domain" description="M23ase beta-sheet core" evidence="2">
    <location>
        <begin position="197"/>
        <end position="286"/>
    </location>
</feature>